<keyword evidence="4" id="KW-0472">Membrane</keyword>
<sequence>MVMRVRGMAMGSGRELAVSAAFTLLLVASILLLPSLLLTRTGGGLSSSAASTNWPAGGDAEEQYPVSFAYLISASSGDASRAARLLAALYHPGNSYLLHLDREAPAEEHRRLAELVAGRAVYARAGNVWIVGRPNLVTYRGPTMLSTTLHAVAVLLRLRRRWDWFINLSASDYPLVTQDDMIEAFSEVPRHLNFIQHTSHLGWKIKKRAKPVILDTALYEAGTSELIRPTNLTTNLRKVPTAFKVFTGSAWTMLSRPFAEYMIMGWEDNLPRTLLLYYTNFISSPEFYFQTLACNSRRFRNATVNHDLHYIKKFKRDDPVLDRIDREILRRHEPAQFSYGGWCSEGGVAMCGHPQEPDRKGAVKAGAGARRLKALLSKTMSPRNMKRQQCR</sequence>
<protein>
    <submittedName>
        <fullName evidence="6">Uncharacterized protein</fullName>
    </submittedName>
</protein>
<reference evidence="6" key="1">
    <citation type="journal article" date="2018" name="DNA Res.">
        <title>Multiple hybrid de novo genome assembly of finger millet, an orphan allotetraploid crop.</title>
        <authorList>
            <person name="Hatakeyama M."/>
            <person name="Aluri S."/>
            <person name="Balachadran M.T."/>
            <person name="Sivarajan S.R."/>
            <person name="Patrignani A."/>
            <person name="Gruter S."/>
            <person name="Poveda L."/>
            <person name="Shimizu-Inatsugi R."/>
            <person name="Baeten J."/>
            <person name="Francoijs K.J."/>
            <person name="Nataraja K.N."/>
            <person name="Reddy Y.A.N."/>
            <person name="Phadnis S."/>
            <person name="Ravikumar R.L."/>
            <person name="Schlapbach R."/>
            <person name="Sreeman S.M."/>
            <person name="Shimizu K.K."/>
        </authorList>
    </citation>
    <scope>NUCLEOTIDE SEQUENCE</scope>
</reference>
<evidence type="ECO:0000313" key="7">
    <source>
        <dbReference type="Proteomes" id="UP001054889"/>
    </source>
</evidence>
<evidence type="ECO:0000256" key="1">
    <source>
        <dbReference type="ARBA" id="ARBA00004606"/>
    </source>
</evidence>
<accession>A0AAV5EDW5</accession>
<name>A0AAV5EDW5_ELECO</name>
<dbReference type="Pfam" id="PF02485">
    <property type="entry name" value="Branch"/>
    <property type="match status" value="1"/>
</dbReference>
<keyword evidence="2" id="KW-0328">Glycosyltransferase</keyword>
<dbReference type="EMBL" id="BQKI01000075">
    <property type="protein sequence ID" value="GJN20704.1"/>
    <property type="molecule type" value="Genomic_DNA"/>
</dbReference>
<evidence type="ECO:0000256" key="3">
    <source>
        <dbReference type="ARBA" id="ARBA00022679"/>
    </source>
</evidence>
<proteinExistence type="predicted"/>
<dbReference type="GO" id="GO:0016020">
    <property type="term" value="C:membrane"/>
    <property type="evidence" value="ECO:0007669"/>
    <property type="project" value="UniProtKB-SubCell"/>
</dbReference>
<evidence type="ECO:0000313" key="6">
    <source>
        <dbReference type="EMBL" id="GJN20704.1"/>
    </source>
</evidence>
<keyword evidence="5" id="KW-0325">Glycoprotein</keyword>
<evidence type="ECO:0000256" key="2">
    <source>
        <dbReference type="ARBA" id="ARBA00022676"/>
    </source>
</evidence>
<evidence type="ECO:0000256" key="5">
    <source>
        <dbReference type="ARBA" id="ARBA00023180"/>
    </source>
</evidence>
<gene>
    <name evidence="6" type="primary">gb08111</name>
    <name evidence="6" type="ORF">PR202_gb08111</name>
</gene>
<dbReference type="InterPro" id="IPR044610">
    <property type="entry name" value="GLCAT14A/B/C"/>
</dbReference>
<dbReference type="PANTHER" id="PTHR45719:SF4">
    <property type="entry name" value="CORE-2_I-BRANCHING BETA-1,6-N-ACETYLGLUCOSAMINYLTRANSFERASE FAMILY PROTEIN"/>
    <property type="match status" value="1"/>
</dbReference>
<organism evidence="6 7">
    <name type="scientific">Eleusine coracana subsp. coracana</name>
    <dbReference type="NCBI Taxonomy" id="191504"/>
    <lineage>
        <taxon>Eukaryota</taxon>
        <taxon>Viridiplantae</taxon>
        <taxon>Streptophyta</taxon>
        <taxon>Embryophyta</taxon>
        <taxon>Tracheophyta</taxon>
        <taxon>Spermatophyta</taxon>
        <taxon>Magnoliopsida</taxon>
        <taxon>Liliopsida</taxon>
        <taxon>Poales</taxon>
        <taxon>Poaceae</taxon>
        <taxon>PACMAD clade</taxon>
        <taxon>Chloridoideae</taxon>
        <taxon>Cynodonteae</taxon>
        <taxon>Eleusininae</taxon>
        <taxon>Eleusine</taxon>
    </lineage>
</organism>
<dbReference type="GO" id="GO:0015020">
    <property type="term" value="F:glucuronosyltransferase activity"/>
    <property type="evidence" value="ECO:0007669"/>
    <property type="project" value="InterPro"/>
</dbReference>
<comment type="caution">
    <text evidence="6">The sequence shown here is derived from an EMBL/GenBank/DDBJ whole genome shotgun (WGS) entry which is preliminary data.</text>
</comment>
<dbReference type="Proteomes" id="UP001054889">
    <property type="component" value="Unassembled WGS sequence"/>
</dbReference>
<reference evidence="6" key="2">
    <citation type="submission" date="2021-12" db="EMBL/GenBank/DDBJ databases">
        <title>Resequencing data analysis of finger millet.</title>
        <authorList>
            <person name="Hatakeyama M."/>
            <person name="Aluri S."/>
            <person name="Balachadran M.T."/>
            <person name="Sivarajan S.R."/>
            <person name="Poveda L."/>
            <person name="Shimizu-Inatsugi R."/>
            <person name="Schlapbach R."/>
            <person name="Sreeman S.M."/>
            <person name="Shimizu K.K."/>
        </authorList>
    </citation>
    <scope>NUCLEOTIDE SEQUENCE</scope>
</reference>
<keyword evidence="3" id="KW-0808">Transferase</keyword>
<dbReference type="AlphaFoldDB" id="A0AAV5EDW5"/>
<evidence type="ECO:0000256" key="4">
    <source>
        <dbReference type="ARBA" id="ARBA00023136"/>
    </source>
</evidence>
<comment type="subcellular location">
    <subcellularLocation>
        <location evidence="1">Membrane</location>
        <topology evidence="1">Single-pass type II membrane protein</topology>
    </subcellularLocation>
</comment>
<dbReference type="PANTHER" id="PTHR45719">
    <property type="entry name" value="GLYCOSYLTRANSFERASE"/>
    <property type="match status" value="1"/>
</dbReference>
<dbReference type="InterPro" id="IPR003406">
    <property type="entry name" value="Glyco_trans_14"/>
</dbReference>
<keyword evidence="7" id="KW-1185">Reference proteome</keyword>